<proteinExistence type="predicted"/>
<evidence type="ECO:0000313" key="2">
    <source>
        <dbReference type="EMBL" id="MFD1717826.1"/>
    </source>
</evidence>
<sequence length="207" mass="23216">MSVSDLRQALGAQPDPEFDLELPTGWSRREPDEATMHDMLAAMKRRLMESHRPDLYAQAKVLVERAFDDMRRGGVFAFFSATDPGPDTLFVPSTINASVRRAEPGQSLDDVARALIRDYKATPLLGDKRTLRVEREKMARMGSETLVNHSVVYLTPIPGARRRRALQLVAGFARRPETAPDDPALDSLRVLFDTCVSTLRWRPAPTV</sequence>
<name>A0ABW4L2X8_9MICO</name>
<dbReference type="RefSeq" id="WP_388004887.1">
    <property type="nucleotide sequence ID" value="NZ_JBHUEE010000003.1"/>
</dbReference>
<comment type="caution">
    <text evidence="2">The sequence shown here is derived from an EMBL/GenBank/DDBJ whole genome shotgun (WGS) entry which is preliminary data.</text>
</comment>
<organism evidence="2 3">
    <name type="scientific">Georgenia deserti</name>
    <dbReference type="NCBI Taxonomy" id="2093781"/>
    <lineage>
        <taxon>Bacteria</taxon>
        <taxon>Bacillati</taxon>
        <taxon>Actinomycetota</taxon>
        <taxon>Actinomycetes</taxon>
        <taxon>Micrococcales</taxon>
        <taxon>Bogoriellaceae</taxon>
        <taxon>Georgenia</taxon>
    </lineage>
</organism>
<dbReference type="Proteomes" id="UP001597277">
    <property type="component" value="Unassembled WGS sequence"/>
</dbReference>
<keyword evidence="3" id="KW-1185">Reference proteome</keyword>
<feature type="region of interest" description="Disordered" evidence="1">
    <location>
        <begin position="1"/>
        <end position="29"/>
    </location>
</feature>
<evidence type="ECO:0000256" key="1">
    <source>
        <dbReference type="SAM" id="MobiDB-lite"/>
    </source>
</evidence>
<dbReference type="EMBL" id="JBHUEE010000003">
    <property type="protein sequence ID" value="MFD1717826.1"/>
    <property type="molecule type" value="Genomic_DNA"/>
</dbReference>
<protein>
    <recommendedName>
        <fullName evidence="4">Protein TPRXL</fullName>
    </recommendedName>
</protein>
<accession>A0ABW4L2X8</accession>
<reference evidence="3" key="1">
    <citation type="journal article" date="2019" name="Int. J. Syst. Evol. Microbiol.">
        <title>The Global Catalogue of Microorganisms (GCM) 10K type strain sequencing project: providing services to taxonomists for standard genome sequencing and annotation.</title>
        <authorList>
            <consortium name="The Broad Institute Genomics Platform"/>
            <consortium name="The Broad Institute Genome Sequencing Center for Infectious Disease"/>
            <person name="Wu L."/>
            <person name="Ma J."/>
        </authorList>
    </citation>
    <scope>NUCLEOTIDE SEQUENCE [LARGE SCALE GENOMIC DNA]</scope>
    <source>
        <strain evidence="3">JCM 17130</strain>
    </source>
</reference>
<evidence type="ECO:0008006" key="4">
    <source>
        <dbReference type="Google" id="ProtNLM"/>
    </source>
</evidence>
<gene>
    <name evidence="2" type="ORF">ACFSE6_08270</name>
</gene>
<evidence type="ECO:0000313" key="3">
    <source>
        <dbReference type="Proteomes" id="UP001597277"/>
    </source>
</evidence>